<dbReference type="OrthoDB" id="1730086at2"/>
<gene>
    <name evidence="1" type="ORF">DWV29_09575</name>
</gene>
<dbReference type="AlphaFoldDB" id="A0A413FGQ8"/>
<protein>
    <recommendedName>
        <fullName evidence="3">Rpn family recombination-promoting nuclease/putative transposase</fullName>
    </recommendedName>
</protein>
<proteinExistence type="predicted"/>
<dbReference type="Proteomes" id="UP000283880">
    <property type="component" value="Unassembled WGS sequence"/>
</dbReference>
<name>A0A413FGQ8_9FIRM</name>
<accession>A0A413FGQ8</accession>
<dbReference type="RefSeq" id="WP_007710344.1">
    <property type="nucleotide sequence ID" value="NZ_JAWRJJ010000107.1"/>
</dbReference>
<evidence type="ECO:0008006" key="3">
    <source>
        <dbReference type="Google" id="ProtNLM"/>
    </source>
</evidence>
<evidence type="ECO:0000313" key="1">
    <source>
        <dbReference type="EMBL" id="RGX29946.1"/>
    </source>
</evidence>
<organism evidence="1 2">
    <name type="scientific">Enterocloster asparagiformis</name>
    <dbReference type="NCBI Taxonomy" id="333367"/>
    <lineage>
        <taxon>Bacteria</taxon>
        <taxon>Bacillati</taxon>
        <taxon>Bacillota</taxon>
        <taxon>Clostridia</taxon>
        <taxon>Lachnospirales</taxon>
        <taxon>Lachnospiraceae</taxon>
        <taxon>Enterocloster</taxon>
    </lineage>
</organism>
<sequence>MDKEKQGIHHEDLALKTAAQYFGEELLRFMGVPGVVALAAPTETVKLEARKMYQDFNYVMEGGYWVHLEFESDLITLEDLRRFREYEASTSRTHRVAVVTYVICSSRVTEPVTELAEGINVYRVRVIRMRSRDGDKVFAGLEEKRRNGGKVQKAELVPLLLTPLMSSRLSVRERIVKSLEILQEEEAAVTGLEMEKMQAVLYTFADKFLSAGDLEQVKEMIAMTRLGQMLVEDGIARGIEQGIEQGIALTKRVLRLSAKGFTRDQIAEDCGIGRKEVDDILREEEDL</sequence>
<evidence type="ECO:0000313" key="2">
    <source>
        <dbReference type="Proteomes" id="UP000283880"/>
    </source>
</evidence>
<dbReference type="EMBL" id="QSBM01000006">
    <property type="protein sequence ID" value="RGX29946.1"/>
    <property type="molecule type" value="Genomic_DNA"/>
</dbReference>
<comment type="caution">
    <text evidence="1">The sequence shown here is derived from an EMBL/GenBank/DDBJ whole genome shotgun (WGS) entry which is preliminary data.</text>
</comment>
<reference evidence="1 2" key="1">
    <citation type="submission" date="2018-08" db="EMBL/GenBank/DDBJ databases">
        <title>A genome reference for cultivated species of the human gut microbiota.</title>
        <authorList>
            <person name="Zou Y."/>
            <person name="Xue W."/>
            <person name="Luo G."/>
        </authorList>
    </citation>
    <scope>NUCLEOTIDE SEQUENCE [LARGE SCALE GENOMIC DNA]</scope>
    <source>
        <strain evidence="1 2">AF04-15</strain>
    </source>
</reference>